<dbReference type="OrthoDB" id="40334at2759"/>
<dbReference type="Proteomes" id="UP000095751">
    <property type="component" value="Unassembled WGS sequence"/>
</dbReference>
<evidence type="ECO:0000313" key="2">
    <source>
        <dbReference type="Proteomes" id="UP000095751"/>
    </source>
</evidence>
<dbReference type="AlphaFoldDB" id="A0A1E7F0F1"/>
<organism evidence="1 2">
    <name type="scientific">Fragilariopsis cylindrus CCMP1102</name>
    <dbReference type="NCBI Taxonomy" id="635003"/>
    <lineage>
        <taxon>Eukaryota</taxon>
        <taxon>Sar</taxon>
        <taxon>Stramenopiles</taxon>
        <taxon>Ochrophyta</taxon>
        <taxon>Bacillariophyta</taxon>
        <taxon>Bacillariophyceae</taxon>
        <taxon>Bacillariophycidae</taxon>
        <taxon>Bacillariales</taxon>
        <taxon>Bacillariaceae</taxon>
        <taxon>Fragilariopsis</taxon>
    </lineage>
</organism>
<name>A0A1E7F0F1_9STRA</name>
<reference evidence="1 2" key="1">
    <citation type="submission" date="2016-09" db="EMBL/GenBank/DDBJ databases">
        <title>Extensive genetic diversity and differential bi-allelic expression allows diatom success in the polar Southern Ocean.</title>
        <authorList>
            <consortium name="DOE Joint Genome Institute"/>
            <person name="Mock T."/>
            <person name="Otillar R.P."/>
            <person name="Strauss J."/>
            <person name="Dupont C."/>
            <person name="Frickenhaus S."/>
            <person name="Maumus F."/>
            <person name="Mcmullan M."/>
            <person name="Sanges R."/>
            <person name="Schmutz J."/>
            <person name="Toseland A."/>
            <person name="Valas R."/>
            <person name="Veluchamy A."/>
            <person name="Ward B.J."/>
            <person name="Allen A."/>
            <person name="Barry K."/>
            <person name="Falciatore A."/>
            <person name="Ferrante M."/>
            <person name="Fortunato A.E."/>
            <person name="Gloeckner G."/>
            <person name="Gruber A."/>
            <person name="Hipkin R."/>
            <person name="Janech M."/>
            <person name="Kroth P."/>
            <person name="Leese F."/>
            <person name="Lindquist E."/>
            <person name="Lyon B.R."/>
            <person name="Martin J."/>
            <person name="Mayer C."/>
            <person name="Parker M."/>
            <person name="Quesneville H."/>
            <person name="Raymond J."/>
            <person name="Uhlig C."/>
            <person name="Valentin K.U."/>
            <person name="Worden A.Z."/>
            <person name="Armbrust E.V."/>
            <person name="Bowler C."/>
            <person name="Green B."/>
            <person name="Moulton V."/>
            <person name="Van Oosterhout C."/>
            <person name="Grigoriev I."/>
        </authorList>
    </citation>
    <scope>NUCLEOTIDE SEQUENCE [LARGE SCALE GENOMIC DNA]</scope>
    <source>
        <strain evidence="1 2">CCMP1102</strain>
    </source>
</reference>
<evidence type="ECO:0000313" key="1">
    <source>
        <dbReference type="EMBL" id="OEU11554.1"/>
    </source>
</evidence>
<dbReference type="KEGG" id="fcy:FRACYDRAFT_228018"/>
<sequence length="278" mass="30926">MYPLSLDTIILCLSSLLYTGITLQRLSDGEAIDLGEALSLSGKTMLVLGSHPADFNLIEYAQKVRVFWPQMKGKGIERCIIVMNGEKSSCRKLAELLELPDEIEILPDPTGESGRQFGVSRGWRPDDYRISPILKTTVVGLGFGPPWGTLPAVLTGYIGNPNGRREWIEESLKQGQLLGRWPQVLDIADDGNIVGNKFDDFPLLSGWGRRPFELATLRLQNLVDIQIKHWDELKPVDDRCLTQLGGCTIVSDDGVPIYSWLDTGLCDIPDFDKLLSEL</sequence>
<dbReference type="EMBL" id="KV784367">
    <property type="protein sequence ID" value="OEU11554.1"/>
    <property type="molecule type" value="Genomic_DNA"/>
</dbReference>
<protein>
    <submittedName>
        <fullName evidence="1">Uncharacterized protein</fullName>
    </submittedName>
</protein>
<accession>A0A1E7F0F1</accession>
<keyword evidence="2" id="KW-1185">Reference proteome</keyword>
<gene>
    <name evidence="1" type="ORF">FRACYDRAFT_228018</name>
</gene>
<dbReference type="InParanoid" id="A0A1E7F0F1"/>
<proteinExistence type="predicted"/>